<sequence length="85" mass="10007">MKRNHKKVTKLGSKWNNGLKSGTFYWNLNNATSNRNRNISRQSVNARYSRGKSKTPRLFLYNLCILEYPATWQNSQPAREVKNNF</sequence>
<accession>A0A8S5QBP0</accession>
<dbReference type="EMBL" id="BK015617">
    <property type="protein sequence ID" value="DAE16181.1"/>
    <property type="molecule type" value="Genomic_DNA"/>
</dbReference>
<protein>
    <submittedName>
        <fullName evidence="1">Uncharacterized protein</fullName>
    </submittedName>
</protein>
<name>A0A8S5QBP0_9CAUD</name>
<evidence type="ECO:0000313" key="1">
    <source>
        <dbReference type="EMBL" id="DAE16181.1"/>
    </source>
</evidence>
<proteinExistence type="predicted"/>
<organism evidence="1">
    <name type="scientific">Siphoviridae sp. ctdmY20</name>
    <dbReference type="NCBI Taxonomy" id="2825586"/>
    <lineage>
        <taxon>Viruses</taxon>
        <taxon>Duplodnaviria</taxon>
        <taxon>Heunggongvirae</taxon>
        <taxon>Uroviricota</taxon>
        <taxon>Caudoviricetes</taxon>
    </lineage>
</organism>
<reference evidence="1" key="1">
    <citation type="journal article" date="2021" name="Proc. Natl. Acad. Sci. U.S.A.">
        <title>A Catalog of Tens of Thousands of Viruses from Human Metagenomes Reveals Hidden Associations with Chronic Diseases.</title>
        <authorList>
            <person name="Tisza M.J."/>
            <person name="Buck C.B."/>
        </authorList>
    </citation>
    <scope>NUCLEOTIDE SEQUENCE</scope>
    <source>
        <strain evidence="1">CtdmY20</strain>
    </source>
</reference>